<protein>
    <submittedName>
        <fullName evidence="6">LacI family DNA-binding transcriptional regulator</fullName>
    </submittedName>
</protein>
<evidence type="ECO:0000259" key="5">
    <source>
        <dbReference type="PROSITE" id="PS50932"/>
    </source>
</evidence>
<evidence type="ECO:0000256" key="2">
    <source>
        <dbReference type="ARBA" id="ARBA00023015"/>
    </source>
</evidence>
<keyword evidence="3 6" id="KW-0238">DNA-binding</keyword>
<proteinExistence type="predicted"/>
<dbReference type="InterPro" id="IPR046335">
    <property type="entry name" value="LacI/GalR-like_sensor"/>
</dbReference>
<dbReference type="PANTHER" id="PTHR30146">
    <property type="entry name" value="LACI-RELATED TRANSCRIPTIONAL REPRESSOR"/>
    <property type="match status" value="1"/>
</dbReference>
<accession>A0A506UGW6</accession>
<evidence type="ECO:0000313" key="6">
    <source>
        <dbReference type="EMBL" id="TPW32619.1"/>
    </source>
</evidence>
<dbReference type="SUPFAM" id="SSF47413">
    <property type="entry name" value="lambda repressor-like DNA-binding domains"/>
    <property type="match status" value="1"/>
</dbReference>
<dbReference type="Pfam" id="PF00356">
    <property type="entry name" value="LacI"/>
    <property type="match status" value="1"/>
</dbReference>
<dbReference type="CDD" id="cd06278">
    <property type="entry name" value="PBP1_LacI-like"/>
    <property type="match status" value="1"/>
</dbReference>
<evidence type="ECO:0000256" key="4">
    <source>
        <dbReference type="ARBA" id="ARBA00023163"/>
    </source>
</evidence>
<keyword evidence="7" id="KW-1185">Reference proteome</keyword>
<dbReference type="InterPro" id="IPR000843">
    <property type="entry name" value="HTH_LacI"/>
</dbReference>
<sequence>MGEDSQQRFRQPTADDVARLAGVSRSAVSRSFTPGASVAPATREKVREAAEKLGYRVNFLARSLSTQRTNLVAMVVSDLEHSLRSILVDKLARGLVARDFRPFLLPWSAGDNISQLIDMMLHYNVSGAIVTSDTPPRAIAEECIRHGVPLVLVEKAPVGGNIASVRHDHTEAGRLAADELYRSGCRRLAYAGQRRLSYSIGKRRDAFALRAAELGITLTDPFFGERQNHEGGEEAARAFLAAMPSVDGIYCANDFFALGFLDGLKREGGLRLPDDLALVACDDIPEAAWASYNLTTVRQDPAAVASEALTSLGRAMAEEETGETILPVTLIRRATTRAL</sequence>
<dbReference type="SMART" id="SM00354">
    <property type="entry name" value="HTH_LACI"/>
    <property type="match status" value="1"/>
</dbReference>
<organism evidence="6 7">
    <name type="scientific">Martelella alba</name>
    <dbReference type="NCBI Taxonomy" id="2590451"/>
    <lineage>
        <taxon>Bacteria</taxon>
        <taxon>Pseudomonadati</taxon>
        <taxon>Pseudomonadota</taxon>
        <taxon>Alphaproteobacteria</taxon>
        <taxon>Hyphomicrobiales</taxon>
        <taxon>Aurantimonadaceae</taxon>
        <taxon>Martelella</taxon>
    </lineage>
</organism>
<dbReference type="InterPro" id="IPR028082">
    <property type="entry name" value="Peripla_BP_I"/>
</dbReference>
<dbReference type="OrthoDB" id="9772505at2"/>
<keyword evidence="1" id="KW-0678">Repressor</keyword>
<keyword evidence="2" id="KW-0805">Transcription regulation</keyword>
<name>A0A506UGW6_9HYPH</name>
<dbReference type="InterPro" id="IPR010982">
    <property type="entry name" value="Lambda_DNA-bd_dom_sf"/>
</dbReference>
<evidence type="ECO:0000313" key="7">
    <source>
        <dbReference type="Proteomes" id="UP000318801"/>
    </source>
</evidence>
<dbReference type="CDD" id="cd01392">
    <property type="entry name" value="HTH_LacI"/>
    <property type="match status" value="1"/>
</dbReference>
<evidence type="ECO:0000256" key="3">
    <source>
        <dbReference type="ARBA" id="ARBA00023125"/>
    </source>
</evidence>
<dbReference type="Proteomes" id="UP000318801">
    <property type="component" value="Unassembled WGS sequence"/>
</dbReference>
<dbReference type="PANTHER" id="PTHR30146:SF95">
    <property type="entry name" value="RIBOSE OPERON REPRESSOR"/>
    <property type="match status" value="1"/>
</dbReference>
<keyword evidence="4" id="KW-0804">Transcription</keyword>
<gene>
    <name evidence="6" type="ORF">FJU08_04185</name>
</gene>
<reference evidence="6 7" key="1">
    <citation type="submission" date="2019-06" db="EMBL/GenBank/DDBJ databases">
        <authorList>
            <person name="Li M."/>
        </authorList>
    </citation>
    <scope>NUCLEOTIDE SEQUENCE [LARGE SCALE GENOMIC DNA]</scope>
    <source>
        <strain evidence="6 7">BGMRC2036</strain>
    </source>
</reference>
<dbReference type="Pfam" id="PF13377">
    <property type="entry name" value="Peripla_BP_3"/>
    <property type="match status" value="1"/>
</dbReference>
<dbReference type="GO" id="GO:0000976">
    <property type="term" value="F:transcription cis-regulatory region binding"/>
    <property type="evidence" value="ECO:0007669"/>
    <property type="project" value="TreeGrafter"/>
</dbReference>
<dbReference type="GO" id="GO:0003700">
    <property type="term" value="F:DNA-binding transcription factor activity"/>
    <property type="evidence" value="ECO:0007669"/>
    <property type="project" value="TreeGrafter"/>
</dbReference>
<dbReference type="SUPFAM" id="SSF53822">
    <property type="entry name" value="Periplasmic binding protein-like I"/>
    <property type="match status" value="1"/>
</dbReference>
<dbReference type="Gene3D" id="3.40.50.2300">
    <property type="match status" value="2"/>
</dbReference>
<dbReference type="AlphaFoldDB" id="A0A506UGW6"/>
<dbReference type="Gene3D" id="1.10.260.40">
    <property type="entry name" value="lambda repressor-like DNA-binding domains"/>
    <property type="match status" value="1"/>
</dbReference>
<dbReference type="PROSITE" id="PS50932">
    <property type="entry name" value="HTH_LACI_2"/>
    <property type="match status" value="1"/>
</dbReference>
<feature type="domain" description="HTH lacI-type" evidence="5">
    <location>
        <begin position="12"/>
        <end position="66"/>
    </location>
</feature>
<dbReference type="EMBL" id="VHLG01000002">
    <property type="protein sequence ID" value="TPW32619.1"/>
    <property type="molecule type" value="Genomic_DNA"/>
</dbReference>
<evidence type="ECO:0000256" key="1">
    <source>
        <dbReference type="ARBA" id="ARBA00022491"/>
    </source>
</evidence>
<comment type="caution">
    <text evidence="6">The sequence shown here is derived from an EMBL/GenBank/DDBJ whole genome shotgun (WGS) entry which is preliminary data.</text>
</comment>